<organism evidence="3 5">
    <name type="scientific">Didymodactylos carnosus</name>
    <dbReference type="NCBI Taxonomy" id="1234261"/>
    <lineage>
        <taxon>Eukaryota</taxon>
        <taxon>Metazoa</taxon>
        <taxon>Spiralia</taxon>
        <taxon>Gnathifera</taxon>
        <taxon>Rotifera</taxon>
        <taxon>Eurotatoria</taxon>
        <taxon>Bdelloidea</taxon>
        <taxon>Philodinida</taxon>
        <taxon>Philodinidae</taxon>
        <taxon>Didymodactylos</taxon>
    </lineage>
</organism>
<dbReference type="Proteomes" id="UP000663829">
    <property type="component" value="Unassembled WGS sequence"/>
</dbReference>
<comment type="caution">
    <text evidence="3">The sequence shown here is derived from an EMBL/GenBank/DDBJ whole genome shotgun (WGS) entry which is preliminary data.</text>
</comment>
<dbReference type="Proteomes" id="UP000681722">
    <property type="component" value="Unassembled WGS sequence"/>
</dbReference>
<keyword evidence="2" id="KW-0812">Transmembrane</keyword>
<accession>A0A814A6M4</accession>
<evidence type="ECO:0000313" key="5">
    <source>
        <dbReference type="Proteomes" id="UP000663829"/>
    </source>
</evidence>
<feature type="compositionally biased region" description="Acidic residues" evidence="1">
    <location>
        <begin position="74"/>
        <end position="91"/>
    </location>
</feature>
<keyword evidence="5" id="KW-1185">Reference proteome</keyword>
<dbReference type="OrthoDB" id="10002420at2759"/>
<protein>
    <submittedName>
        <fullName evidence="3">Uncharacterized protein</fullName>
    </submittedName>
</protein>
<feature type="transmembrane region" description="Helical" evidence="2">
    <location>
        <begin position="16"/>
        <end position="44"/>
    </location>
</feature>
<name>A0A814A6M4_9BILA</name>
<evidence type="ECO:0000256" key="2">
    <source>
        <dbReference type="SAM" id="Phobius"/>
    </source>
</evidence>
<dbReference type="AlphaFoldDB" id="A0A814A6M4"/>
<feature type="region of interest" description="Disordered" evidence="1">
    <location>
        <begin position="67"/>
        <end position="103"/>
    </location>
</feature>
<evidence type="ECO:0000313" key="4">
    <source>
        <dbReference type="EMBL" id="CAF3691542.1"/>
    </source>
</evidence>
<reference evidence="3" key="1">
    <citation type="submission" date="2021-02" db="EMBL/GenBank/DDBJ databases">
        <authorList>
            <person name="Nowell W R."/>
        </authorList>
    </citation>
    <scope>NUCLEOTIDE SEQUENCE</scope>
</reference>
<sequence>MLETQLLPIAERSQPWLWLIGVSVTFGVILLIILVSVLWCCGFFKRHRPQPSSPIVESQNEGRYHVINSHLDDQGEGEVTDDDDDEEDDDVMSYPTTRPADSLPIFVPNVSHLSTSSDVDSPQTCIYHDM</sequence>
<dbReference type="Gene3D" id="1.20.5.930">
    <property type="entry name" value="Bicelle-embedded integrin alpha(iib) transmembrane segment"/>
    <property type="match status" value="1"/>
</dbReference>
<evidence type="ECO:0000256" key="1">
    <source>
        <dbReference type="SAM" id="MobiDB-lite"/>
    </source>
</evidence>
<evidence type="ECO:0000313" key="3">
    <source>
        <dbReference type="EMBL" id="CAF0910318.1"/>
    </source>
</evidence>
<gene>
    <name evidence="3" type="ORF">GPM918_LOCUS9112</name>
    <name evidence="4" type="ORF">SRO942_LOCUS9113</name>
</gene>
<keyword evidence="2" id="KW-1133">Transmembrane helix</keyword>
<proteinExistence type="predicted"/>
<dbReference type="EMBL" id="CAJNOQ010001658">
    <property type="protein sequence ID" value="CAF0910318.1"/>
    <property type="molecule type" value="Genomic_DNA"/>
</dbReference>
<dbReference type="EMBL" id="CAJOBC010001658">
    <property type="protein sequence ID" value="CAF3691542.1"/>
    <property type="molecule type" value="Genomic_DNA"/>
</dbReference>
<keyword evidence="2" id="KW-0472">Membrane</keyword>